<gene>
    <name evidence="1" type="ORF">JL09_g5307</name>
</gene>
<organism evidence="1 2">
    <name type="scientific">Pichia kudriavzevii</name>
    <name type="common">Yeast</name>
    <name type="synonym">Issatchenkia orientalis</name>
    <dbReference type="NCBI Taxonomy" id="4909"/>
    <lineage>
        <taxon>Eukaryota</taxon>
        <taxon>Fungi</taxon>
        <taxon>Dikarya</taxon>
        <taxon>Ascomycota</taxon>
        <taxon>Saccharomycotina</taxon>
        <taxon>Pichiomycetes</taxon>
        <taxon>Pichiales</taxon>
        <taxon>Pichiaceae</taxon>
        <taxon>Pichia</taxon>
    </lineage>
</organism>
<dbReference type="EMBL" id="JQFK01000544">
    <property type="protein sequence ID" value="KGK35543.1"/>
    <property type="molecule type" value="Genomic_DNA"/>
</dbReference>
<protein>
    <submittedName>
        <fullName evidence="1">Uncharacterized protein</fullName>
    </submittedName>
</protein>
<sequence>MCRRKSDQPTKSSQEELRVPIPTIFDVAEEKPTIAQYFSTIEQGMRNTELLQQTLGAIS</sequence>
<proteinExistence type="predicted"/>
<evidence type="ECO:0000313" key="2">
    <source>
        <dbReference type="Proteomes" id="UP000029867"/>
    </source>
</evidence>
<name>A0A099NRX8_PICKU</name>
<dbReference type="Proteomes" id="UP000029867">
    <property type="component" value="Unassembled WGS sequence"/>
</dbReference>
<feature type="non-terminal residue" evidence="1">
    <location>
        <position position="59"/>
    </location>
</feature>
<reference evidence="2" key="1">
    <citation type="journal article" date="2014" name="Microb. Cell Fact.">
        <title>Exploiting Issatchenkia orientalis SD108 for succinic acid production.</title>
        <authorList>
            <person name="Xiao H."/>
            <person name="Shao Z."/>
            <person name="Jiang Y."/>
            <person name="Dole S."/>
            <person name="Zhao H."/>
        </authorList>
    </citation>
    <scope>NUCLEOTIDE SEQUENCE [LARGE SCALE GENOMIC DNA]</scope>
    <source>
        <strain evidence="2">SD108</strain>
    </source>
</reference>
<evidence type="ECO:0000313" key="1">
    <source>
        <dbReference type="EMBL" id="KGK35543.1"/>
    </source>
</evidence>
<comment type="caution">
    <text evidence="1">The sequence shown here is derived from an EMBL/GenBank/DDBJ whole genome shotgun (WGS) entry which is preliminary data.</text>
</comment>
<accession>A0A099NRX8</accession>
<dbReference type="HOGENOM" id="CLU_2967259_0_0_1"/>
<dbReference type="AlphaFoldDB" id="A0A099NRX8"/>